<evidence type="ECO:0000256" key="2">
    <source>
        <dbReference type="ARBA" id="ARBA00016807"/>
    </source>
</evidence>
<evidence type="ECO:0000313" key="7">
    <source>
        <dbReference type="Proteomes" id="UP000789390"/>
    </source>
</evidence>
<comment type="subunit">
    <text evidence="1">Self-associates forming complexes of several hundred monomers.</text>
</comment>
<dbReference type="PANTHER" id="PTHR23098:SF16">
    <property type="entry name" value="REGULATORY PROTEIN ZESTE"/>
    <property type="match status" value="1"/>
</dbReference>
<dbReference type="Proteomes" id="UP000789390">
    <property type="component" value="Unassembled WGS sequence"/>
</dbReference>
<organism evidence="6 7">
    <name type="scientific">Daphnia galeata</name>
    <dbReference type="NCBI Taxonomy" id="27404"/>
    <lineage>
        <taxon>Eukaryota</taxon>
        <taxon>Metazoa</taxon>
        <taxon>Ecdysozoa</taxon>
        <taxon>Arthropoda</taxon>
        <taxon>Crustacea</taxon>
        <taxon>Branchiopoda</taxon>
        <taxon>Diplostraca</taxon>
        <taxon>Cladocera</taxon>
        <taxon>Anomopoda</taxon>
        <taxon>Daphniidae</taxon>
        <taxon>Daphnia</taxon>
    </lineage>
</organism>
<accession>A0A8J2RR67</accession>
<sequence length="313" mass="34391">MAPTIVKKSLAEKRDVWTEKETSILVDSFILKKDIILGSYSATVTKEAKKAAWEYIVGVIQHECPDSKQRSVEEVKKKWNNLKTAAMKEIGVHRESMTGTGGGPCFELKAVYDKMYTHLFKKDNPSLPGEEIPGSFDSETIQSNAADLQDILDEVGIGNHVHLNIAEQDHTSTTPGPSTPFPGDQSFTPAAEEGDFDSGNSSPASTSLQLVTYTPSLSRTKLPSKSPLASADTSLDKNKRLMSTPLSVNQVVKKAKYSVCEDTATSASYHVKERRLKVLLLAIQVRRELGVPFEASELPQDLHDLLFNLADKL</sequence>
<feature type="domain" description="Myb/SANT-like DNA-binding" evidence="5">
    <location>
        <begin position="17"/>
        <end position="90"/>
    </location>
</feature>
<dbReference type="EMBL" id="CAKKLH010000291">
    <property type="protein sequence ID" value="CAH0109127.1"/>
    <property type="molecule type" value="Genomic_DNA"/>
</dbReference>
<proteinExistence type="predicted"/>
<evidence type="ECO:0000256" key="4">
    <source>
        <dbReference type="SAM" id="MobiDB-lite"/>
    </source>
</evidence>
<dbReference type="OrthoDB" id="3066195at2759"/>
<feature type="region of interest" description="Disordered" evidence="4">
    <location>
        <begin position="169"/>
        <end position="206"/>
    </location>
</feature>
<evidence type="ECO:0000313" key="6">
    <source>
        <dbReference type="EMBL" id="CAH0109127.1"/>
    </source>
</evidence>
<dbReference type="GO" id="GO:0005634">
    <property type="term" value="C:nucleus"/>
    <property type="evidence" value="ECO:0007669"/>
    <property type="project" value="TreeGrafter"/>
</dbReference>
<dbReference type="PANTHER" id="PTHR23098">
    <property type="entry name" value="AGAP001331-PA-RELATED"/>
    <property type="match status" value="1"/>
</dbReference>
<reference evidence="6" key="1">
    <citation type="submission" date="2021-11" db="EMBL/GenBank/DDBJ databases">
        <authorList>
            <person name="Schell T."/>
        </authorList>
    </citation>
    <scope>NUCLEOTIDE SEQUENCE</scope>
    <source>
        <strain evidence="6">M5</strain>
    </source>
</reference>
<dbReference type="Pfam" id="PF13873">
    <property type="entry name" value="Myb_DNA-bind_5"/>
    <property type="match status" value="1"/>
</dbReference>
<dbReference type="InterPro" id="IPR028002">
    <property type="entry name" value="Myb_DNA-bind_5"/>
</dbReference>
<evidence type="ECO:0000256" key="3">
    <source>
        <dbReference type="ARBA" id="ARBA00025466"/>
    </source>
</evidence>
<evidence type="ECO:0000259" key="5">
    <source>
        <dbReference type="Pfam" id="PF13873"/>
    </source>
</evidence>
<evidence type="ECO:0000256" key="1">
    <source>
        <dbReference type="ARBA" id="ARBA00011764"/>
    </source>
</evidence>
<dbReference type="AlphaFoldDB" id="A0A8J2RR67"/>
<comment type="function">
    <text evidence="3">Involved in transvection phenomena (= synapsis-dependent gene expression), where the synaptic pairing of chromosomes carrying genes with which zeste interacts influences the expression of these genes. Zeste binds to DNA and stimulates transcription from a nearby promoter.</text>
</comment>
<comment type="caution">
    <text evidence="6">The sequence shown here is derived from an EMBL/GenBank/DDBJ whole genome shotgun (WGS) entry which is preliminary data.</text>
</comment>
<keyword evidence="7" id="KW-1185">Reference proteome</keyword>
<name>A0A8J2RR67_9CRUS</name>
<protein>
    <recommendedName>
        <fullName evidence="2">Regulatory protein zeste</fullName>
    </recommendedName>
</protein>
<gene>
    <name evidence="6" type="ORF">DGAL_LOCUS12590</name>
</gene>